<accession>A0A0E1NEI0</accession>
<reference evidence="4 7" key="3">
    <citation type="submission" date="2021-01" db="EMBL/GenBank/DDBJ databases">
        <title>FDA dAtabase for Regulatory Grade micrObial Sequences (FDA-ARGOS): Supporting development and validation of Infectious Disease Dx tests.</title>
        <authorList>
            <person name="Blissenbach B."/>
            <person name="Krut O."/>
            <person name="Tallon L."/>
            <person name="Sadzewicz L."/>
            <person name="Zhao X."/>
            <person name="Boylan J."/>
            <person name="Ott S."/>
            <person name="Bowen H."/>
            <person name="Vavikolanu K."/>
            <person name="Mehta A."/>
            <person name="Aluvathingal J."/>
            <person name="Nadendla S."/>
            <person name="Yan Y."/>
            <person name="Sichtig H."/>
        </authorList>
    </citation>
    <scope>NUCLEOTIDE SEQUENCE [LARGE SCALE GENOMIC DNA]</scope>
    <source>
        <strain evidence="4 7">FDAARGOS_1082</strain>
    </source>
</reference>
<dbReference type="EMBL" id="CP068146">
    <property type="protein sequence ID" value="QQU46594.1"/>
    <property type="molecule type" value="Genomic_DNA"/>
</dbReference>
<dbReference type="EMBL" id="CGBR01000028">
    <property type="protein sequence ID" value="CFQ70493.1"/>
    <property type="molecule type" value="Genomic_DNA"/>
</dbReference>
<dbReference type="GeneID" id="31408790"/>
<evidence type="ECO:0000313" key="7">
    <source>
        <dbReference type="Proteomes" id="UP000595309"/>
    </source>
</evidence>
<dbReference type="PATRIC" id="fig|630.129.peg.2422"/>
<name>A0A0E1NEI0_YEREN</name>
<evidence type="ECO:0000313" key="3">
    <source>
        <dbReference type="EMBL" id="CNE15906.1"/>
    </source>
</evidence>
<organism evidence="2 6">
    <name type="scientific">Yersinia enterocolitica</name>
    <dbReference type="NCBI Taxonomy" id="630"/>
    <lineage>
        <taxon>Bacteria</taxon>
        <taxon>Pseudomonadati</taxon>
        <taxon>Pseudomonadota</taxon>
        <taxon>Gammaproteobacteria</taxon>
        <taxon>Enterobacterales</taxon>
        <taxon>Yersiniaceae</taxon>
        <taxon>Yersinia</taxon>
    </lineage>
</organism>
<protein>
    <submittedName>
        <fullName evidence="4">Histidine kinase</fullName>
    </submittedName>
    <submittedName>
        <fullName evidence="2">Response regulator receiver protein</fullName>
    </submittedName>
</protein>
<dbReference type="RefSeq" id="WP_005163581.1">
    <property type="nucleotide sequence ID" value="NZ_CGBC01000034.1"/>
</dbReference>
<proteinExistence type="predicted"/>
<feature type="transmembrane region" description="Helical" evidence="1">
    <location>
        <begin position="20"/>
        <end position="40"/>
    </location>
</feature>
<keyword evidence="1" id="KW-0812">Transmembrane</keyword>
<evidence type="ECO:0000313" key="2">
    <source>
        <dbReference type="EMBL" id="CFQ70493.1"/>
    </source>
</evidence>
<reference evidence="2 6" key="2">
    <citation type="submission" date="2015-03" db="EMBL/GenBank/DDBJ databases">
        <authorList>
            <person name="Murphy D."/>
        </authorList>
    </citation>
    <scope>NUCLEOTIDE SEQUENCE [LARGE SCALE GENOMIC DNA]</scope>
    <source>
        <strain evidence="2 6">IP26249</strain>
    </source>
</reference>
<evidence type="ECO:0000313" key="5">
    <source>
        <dbReference type="Proteomes" id="UP000041601"/>
    </source>
</evidence>
<feature type="transmembrane region" description="Helical" evidence="1">
    <location>
        <begin position="52"/>
        <end position="72"/>
    </location>
</feature>
<keyword evidence="1" id="KW-0472">Membrane</keyword>
<evidence type="ECO:0000313" key="4">
    <source>
        <dbReference type="EMBL" id="QQU46594.1"/>
    </source>
</evidence>
<gene>
    <name evidence="2" type="ORF">ERS137941_03307</name>
    <name evidence="3" type="ORF">ERS137959_03127</name>
    <name evidence="4" type="ORF">I6I39_16945</name>
</gene>
<keyword evidence="4" id="KW-0808">Transferase</keyword>
<dbReference type="Proteomes" id="UP000048841">
    <property type="component" value="Unassembled WGS sequence"/>
</dbReference>
<keyword evidence="5" id="KW-1185">Reference proteome</keyword>
<evidence type="ECO:0000313" key="6">
    <source>
        <dbReference type="Proteomes" id="UP000048841"/>
    </source>
</evidence>
<sequence>MSSDMGAFGSAARDLSKNPLGIIALFIVLVYGFACLLFGFSTKTLPTEQQWLLVGFVVFFPLIVLMLFGWLVSKHHDKLYGPSDYRDDTAFLEISSRAKIQVQAQQKATKLEFTSSIHDKSADVRDLLAYGEQFSSSVESATESIIVDLKKRTLNYDSVTETVLIRQLAVARVLIWFEQVYRVIFGSQISLLLEIKEKSDGESYEKIKKVFDENKKSSNNLFADWDFSQYIKYLITQELILVKDGSVFITSRGIDFLKILELSNYTTDKSL</sequence>
<dbReference type="Proteomes" id="UP000595309">
    <property type="component" value="Chromosome"/>
</dbReference>
<dbReference type="Proteomes" id="UP000041601">
    <property type="component" value="Unassembled WGS sequence"/>
</dbReference>
<keyword evidence="1" id="KW-1133">Transmembrane helix</keyword>
<dbReference type="GO" id="GO:0016301">
    <property type="term" value="F:kinase activity"/>
    <property type="evidence" value="ECO:0007669"/>
    <property type="project" value="UniProtKB-KW"/>
</dbReference>
<dbReference type="AlphaFoldDB" id="A0A0E1NEI0"/>
<dbReference type="EMBL" id="CPXJ01000041">
    <property type="protein sequence ID" value="CNE15906.1"/>
    <property type="molecule type" value="Genomic_DNA"/>
</dbReference>
<dbReference type="KEGG" id="yet:CH48_4024"/>
<reference evidence="3 5" key="1">
    <citation type="submission" date="2015-03" db="EMBL/GenBank/DDBJ databases">
        <authorList>
            <consortium name="Pathogen Informatics"/>
            <person name="Murphy D."/>
        </authorList>
    </citation>
    <scope>NUCLEOTIDE SEQUENCE [LARGE SCALE GENOMIC DNA]</scope>
    <source>
        <strain evidence="3 5">IP05342</strain>
    </source>
</reference>
<evidence type="ECO:0000256" key="1">
    <source>
        <dbReference type="SAM" id="Phobius"/>
    </source>
</evidence>
<keyword evidence="4" id="KW-0418">Kinase</keyword>